<gene>
    <name evidence="2" type="ORF">XAT740_LOCUS47974</name>
</gene>
<organism evidence="2 3">
    <name type="scientific">Adineta ricciae</name>
    <name type="common">Rotifer</name>
    <dbReference type="NCBI Taxonomy" id="249248"/>
    <lineage>
        <taxon>Eukaryota</taxon>
        <taxon>Metazoa</taxon>
        <taxon>Spiralia</taxon>
        <taxon>Gnathifera</taxon>
        <taxon>Rotifera</taxon>
        <taxon>Eurotatoria</taxon>
        <taxon>Bdelloidea</taxon>
        <taxon>Adinetida</taxon>
        <taxon>Adinetidae</taxon>
        <taxon>Adineta</taxon>
    </lineage>
</organism>
<comment type="caution">
    <text evidence="2">The sequence shown here is derived from an EMBL/GenBank/DDBJ whole genome shotgun (WGS) entry which is preliminary data.</text>
</comment>
<feature type="domain" description="HAT C-terminal dimerisation" evidence="1">
    <location>
        <begin position="93"/>
        <end position="140"/>
    </location>
</feature>
<name>A0A816B3W6_ADIRI</name>
<accession>A0A816B3W6</accession>
<evidence type="ECO:0000313" key="3">
    <source>
        <dbReference type="Proteomes" id="UP000663828"/>
    </source>
</evidence>
<dbReference type="Proteomes" id="UP000663828">
    <property type="component" value="Unassembled WGS sequence"/>
</dbReference>
<proteinExistence type="predicted"/>
<dbReference type="AlphaFoldDB" id="A0A816B3W6"/>
<dbReference type="InterPro" id="IPR008906">
    <property type="entry name" value="HATC_C_dom"/>
</dbReference>
<keyword evidence="3" id="KW-1185">Reference proteome</keyword>
<evidence type="ECO:0000313" key="2">
    <source>
        <dbReference type="EMBL" id="CAF1603414.1"/>
    </source>
</evidence>
<dbReference type="SUPFAM" id="SSF53098">
    <property type="entry name" value="Ribonuclease H-like"/>
    <property type="match status" value="1"/>
</dbReference>
<dbReference type="GO" id="GO:0046983">
    <property type="term" value="F:protein dimerization activity"/>
    <property type="evidence" value="ECO:0007669"/>
    <property type="project" value="InterPro"/>
</dbReference>
<evidence type="ECO:0000259" key="1">
    <source>
        <dbReference type="Pfam" id="PF05699"/>
    </source>
</evidence>
<reference evidence="2" key="1">
    <citation type="submission" date="2021-02" db="EMBL/GenBank/DDBJ databases">
        <authorList>
            <person name="Nowell W R."/>
        </authorList>
    </citation>
    <scope>NUCLEOTIDE SEQUENCE</scope>
</reference>
<sequence length="216" mass="24876">MHAYFDPLGYGVLQRVHRRTIEQLDECLSAMPIHTFEQTKKSRVTNFLNSLGKRKISPSANKRSNTRSYFGEALSTYRSLALKQYNDIVLGHKDEDALDFWRAHQANLKVLSTMAARFLATPASSVPLESAFIIAQHHMYFANNDRDLVQRICHTPFFTKAKCVKTDEPAPEQLESKRIACQASFEHSFTEVVLGKTCEKLFLLFILFQILTYYFK</sequence>
<dbReference type="EMBL" id="CAJNOR010006780">
    <property type="protein sequence ID" value="CAF1603414.1"/>
    <property type="molecule type" value="Genomic_DNA"/>
</dbReference>
<dbReference type="Pfam" id="PF05699">
    <property type="entry name" value="Dimer_Tnp_hAT"/>
    <property type="match status" value="1"/>
</dbReference>
<dbReference type="InterPro" id="IPR012337">
    <property type="entry name" value="RNaseH-like_sf"/>
</dbReference>
<protein>
    <recommendedName>
        <fullName evidence="1">HAT C-terminal dimerisation domain-containing protein</fullName>
    </recommendedName>
</protein>